<gene>
    <name evidence="9" type="ORF">SFRICE_026384</name>
</gene>
<evidence type="ECO:0000256" key="7">
    <source>
        <dbReference type="SAM" id="MobiDB-lite"/>
    </source>
</evidence>
<evidence type="ECO:0000256" key="4">
    <source>
        <dbReference type="ARBA" id="ARBA00023242"/>
    </source>
</evidence>
<sequence>MMYFFFIKHQQHVVEQNYYLMVSNRRRPWTLETPESLQGQRNTTQALFHVGFLLGRGITPVEPAHSCRSMALPHLKLYCKYCIVRVPYHALFTPSELSLSALKHCRRRKARTVFSDPQLTGLEKRFESQRYLSTPERVELAGALNLSETQVKTWFQNRRMKHKKQMRKQQQQRGRLSGIARRSPATVSAGLPSASKGSSPPDQKQTRVYGALPKKVVGLMKERNSSHPSCLRTASKGSSPPDQNQKSACGAAPSACALKSHQTTTDGLMPDPELRST</sequence>
<feature type="region of interest" description="Disordered" evidence="7">
    <location>
        <begin position="221"/>
        <end position="277"/>
    </location>
</feature>
<feature type="compositionally biased region" description="Basic residues" evidence="7">
    <location>
        <begin position="158"/>
        <end position="167"/>
    </location>
</feature>
<dbReference type="PRINTS" id="PR00024">
    <property type="entry name" value="HOMEOBOX"/>
</dbReference>
<dbReference type="GO" id="GO:0005634">
    <property type="term" value="C:nucleus"/>
    <property type="evidence" value="ECO:0007669"/>
    <property type="project" value="UniProtKB-SubCell"/>
</dbReference>
<evidence type="ECO:0000256" key="3">
    <source>
        <dbReference type="ARBA" id="ARBA00023155"/>
    </source>
</evidence>
<dbReference type="InterPro" id="IPR050848">
    <property type="entry name" value="Homeobox_TF"/>
</dbReference>
<evidence type="ECO:0000256" key="2">
    <source>
        <dbReference type="ARBA" id="ARBA00023125"/>
    </source>
</evidence>
<dbReference type="InterPro" id="IPR020479">
    <property type="entry name" value="HD_metazoa"/>
</dbReference>
<dbReference type="EMBL" id="ODYU01001062">
    <property type="protein sequence ID" value="SOQ36780.1"/>
    <property type="molecule type" value="Genomic_DNA"/>
</dbReference>
<organism evidence="9">
    <name type="scientific">Spodoptera frugiperda</name>
    <name type="common">Fall armyworm</name>
    <dbReference type="NCBI Taxonomy" id="7108"/>
    <lineage>
        <taxon>Eukaryota</taxon>
        <taxon>Metazoa</taxon>
        <taxon>Ecdysozoa</taxon>
        <taxon>Arthropoda</taxon>
        <taxon>Hexapoda</taxon>
        <taxon>Insecta</taxon>
        <taxon>Pterygota</taxon>
        <taxon>Neoptera</taxon>
        <taxon>Endopterygota</taxon>
        <taxon>Lepidoptera</taxon>
        <taxon>Glossata</taxon>
        <taxon>Ditrysia</taxon>
        <taxon>Noctuoidea</taxon>
        <taxon>Noctuidae</taxon>
        <taxon>Amphipyrinae</taxon>
        <taxon>Spodoptera</taxon>
    </lineage>
</organism>
<dbReference type="SMART" id="SM00389">
    <property type="entry name" value="HOX"/>
    <property type="match status" value="1"/>
</dbReference>
<dbReference type="FunFam" id="1.10.10.60:FF:000373">
    <property type="entry name" value="Blast:Brain-specific homeobox protein"/>
    <property type="match status" value="1"/>
</dbReference>
<keyword evidence="2 5" id="KW-0238">DNA-binding</keyword>
<dbReference type="InterPro" id="IPR009057">
    <property type="entry name" value="Homeodomain-like_sf"/>
</dbReference>
<feature type="region of interest" description="Disordered" evidence="7">
    <location>
        <begin position="158"/>
        <end position="208"/>
    </location>
</feature>
<name>A0A2H1V7F4_SPOFR</name>
<evidence type="ECO:0000256" key="1">
    <source>
        <dbReference type="ARBA" id="ARBA00004123"/>
    </source>
</evidence>
<dbReference type="Pfam" id="PF00046">
    <property type="entry name" value="Homeodomain"/>
    <property type="match status" value="1"/>
</dbReference>
<dbReference type="PROSITE" id="PS00027">
    <property type="entry name" value="HOMEOBOX_1"/>
    <property type="match status" value="1"/>
</dbReference>
<evidence type="ECO:0000256" key="5">
    <source>
        <dbReference type="PROSITE-ProRule" id="PRU00108"/>
    </source>
</evidence>
<dbReference type="CDD" id="cd00086">
    <property type="entry name" value="homeodomain"/>
    <property type="match status" value="1"/>
</dbReference>
<dbReference type="GO" id="GO:0003677">
    <property type="term" value="F:DNA binding"/>
    <property type="evidence" value="ECO:0007669"/>
    <property type="project" value="UniProtKB-UniRule"/>
</dbReference>
<dbReference type="AlphaFoldDB" id="A0A2H1V7F4"/>
<evidence type="ECO:0000313" key="9">
    <source>
        <dbReference type="EMBL" id="SOQ36780.1"/>
    </source>
</evidence>
<accession>A0A2H1V7F4</accession>
<dbReference type="PANTHER" id="PTHR24333">
    <property type="entry name" value="HOMEO BOX HB9 LIKE A-RELATED"/>
    <property type="match status" value="1"/>
</dbReference>
<feature type="compositionally biased region" description="Polar residues" evidence="7">
    <location>
        <begin position="235"/>
        <end position="247"/>
    </location>
</feature>
<dbReference type="SUPFAM" id="SSF46689">
    <property type="entry name" value="Homeodomain-like"/>
    <property type="match status" value="1"/>
</dbReference>
<dbReference type="GO" id="GO:0000981">
    <property type="term" value="F:DNA-binding transcription factor activity, RNA polymerase II-specific"/>
    <property type="evidence" value="ECO:0007669"/>
    <property type="project" value="InterPro"/>
</dbReference>
<protein>
    <submittedName>
        <fullName evidence="9">SFRICE_026384</fullName>
    </submittedName>
</protein>
<dbReference type="InterPro" id="IPR001356">
    <property type="entry name" value="HD"/>
</dbReference>
<reference evidence="9" key="1">
    <citation type="submission" date="2016-07" db="EMBL/GenBank/DDBJ databases">
        <authorList>
            <person name="Bretaudeau A."/>
        </authorList>
    </citation>
    <scope>NUCLEOTIDE SEQUENCE</scope>
    <source>
        <strain evidence="9">Rice</strain>
        <tissue evidence="9">Whole body</tissue>
    </source>
</reference>
<dbReference type="Gene3D" id="1.10.10.60">
    <property type="entry name" value="Homeodomain-like"/>
    <property type="match status" value="1"/>
</dbReference>
<feature type="domain" description="Homeobox" evidence="8">
    <location>
        <begin position="105"/>
        <end position="165"/>
    </location>
</feature>
<feature type="DNA-binding region" description="Homeobox" evidence="5">
    <location>
        <begin position="107"/>
        <end position="166"/>
    </location>
</feature>
<evidence type="ECO:0000256" key="6">
    <source>
        <dbReference type="RuleBase" id="RU000682"/>
    </source>
</evidence>
<evidence type="ECO:0000259" key="8">
    <source>
        <dbReference type="PROSITE" id="PS50071"/>
    </source>
</evidence>
<keyword evidence="3 5" id="KW-0371">Homeobox</keyword>
<dbReference type="PROSITE" id="PS50071">
    <property type="entry name" value="HOMEOBOX_2"/>
    <property type="match status" value="1"/>
</dbReference>
<keyword evidence="4 5" id="KW-0539">Nucleus</keyword>
<dbReference type="InterPro" id="IPR017970">
    <property type="entry name" value="Homeobox_CS"/>
</dbReference>
<proteinExistence type="predicted"/>
<dbReference type="PANTHER" id="PTHR24333:SF8">
    <property type="entry name" value="HOMEOBOX PROTEIN CEH-62"/>
    <property type="match status" value="1"/>
</dbReference>
<comment type="subcellular location">
    <subcellularLocation>
        <location evidence="1 5 6">Nucleus</location>
    </subcellularLocation>
</comment>
<dbReference type="OrthoDB" id="6159439at2759"/>